<dbReference type="PROSITE" id="PS51189">
    <property type="entry name" value="FAT"/>
    <property type="match status" value="1"/>
</dbReference>
<dbReference type="PANTHER" id="PTHR11139:SF1">
    <property type="entry name" value="TRANSFORMATION_TRANSCRIPTION DOMAIN-ASSOCIATED PROTEIN"/>
    <property type="match status" value="1"/>
</dbReference>
<dbReference type="OrthoDB" id="5570127at2759"/>
<gene>
    <name evidence="5" type="ORF">CYLTODRAFT_487243</name>
</gene>
<comment type="similarity">
    <text evidence="1">Belongs to the PI3/PI4-kinase family. TRA1 subfamily.</text>
</comment>
<dbReference type="PANTHER" id="PTHR11139">
    <property type="entry name" value="ATAXIA TELANGIECTASIA MUTATED ATM -RELATED"/>
    <property type="match status" value="1"/>
</dbReference>
<accession>A0A0D7BLP5</accession>
<dbReference type="InterPro" id="IPR021133">
    <property type="entry name" value="HEAT_type_2"/>
</dbReference>
<protein>
    <recommendedName>
        <fullName evidence="7">Atypical/PIKK/TRRAP protein kinase</fullName>
    </recommendedName>
</protein>
<dbReference type="CDD" id="cd05163">
    <property type="entry name" value="PIKK_TRRAP"/>
    <property type="match status" value="1"/>
</dbReference>
<name>A0A0D7BLP5_9AGAR</name>
<sequence length="3481" mass="394991">MASPATFSGSRVANVADIEQRATQILDPTTDLQKKVQIALEIREILDNIREHDQGRDDSNYRPLQQVIPRLLEILTSQSPAYRKTTPEYEFRTYVITILTRIPLNEQARPFLQAIYECLLHVIRSDNEDNAVIATKHLVEVMRQGRLLAPNSLDQVQQLCKDVFFNMRPLADRFFREDSPQRDALLALPSMQSFKVATELALMLALHCAFFKESILELVPAVRDFLAVEAPLQKAAREAYEAQEGHFWAGMAKTIKSPPLYLEMLHAQTKTASFSILLLRSMKPDSPHQMDGDLLVKQALRILQDCPTHGILVRKELMVLFRHLTTTTHRKVLLPVIDKLLDERVLLGVGIGSRETLRTPVFQAFTDLFHHLRSELSLAQLERIVRLYSHQLNNPSASLSIHIIAGKILFGTAEALLTRETTKSTGIILEGIFKNCLERLEALVISHECLLAAASKKEGDTSPDDTTIELARHLGGAAWATGKLEDTQNELRMLFKTLLHGFRVCLTGLRKCPDAKIPDGSLIFRLFEGCIRCLAELETDERPDANGIIDWFCPILTEINLHVFQEVWTHKIGFFVDCLLKRDSLMKVVSFLYSREAQSPTLLAIVLQYLVDRLALLGEGETVAAATIIRLYRFSFGSINQFPATNERILALHLPRLLLDCFPYAAKASRPTNYYILLRVLFRQIGTGGGRFELLYQQVLPLLPEILECLSRQLTSSPSDARDMIVELCLTVPLRLTHLLPHLSYLMQPLAYALRGSTDMVQQGLRTLELCIDNLTPDFLDPTLNLVLRDLMDALHDHLKPLPAAHTLSHTTIRILGKLGGRNRRVLLKEPVLTWHDPSALPKTALSFGSKTCKVDLVPFLRTAITALKSSSSVDIGHAYTYLEQCVGSMLHDNEVEENVRIEFQRTVEGLFDAVHVEQTAEQATTFLRRLARQLFSLELQAYPSREPEIKNQPVPFLTAFLDAIPHALTRENPTEAAAACQLIATLVDDLVAMVERDELDDITPILQHLSYRFITLAFTDSWASKKAACAGIRVMTRAPIVGTKWTAERENEVHRALLHVLKDLPPDLPRDTDEVVDLLLDVYRISVSILNLLETDRSMRRLVGLTGQIFSELQSPKAVVRDAVHKCLELLVELSGHRASDLLMPHRDRIVVSIYTKPLRALPFSIQIGMIEAVRYCVILDPPLIEVNEELLRLLHETLALADADDLHSRSNARQSDLEVTRLHVACIKLLTASMPLTDFFSRQHQTRQRVTSVYFKALYSPAQEIKDVAYDGLKMVLAHQARLPRELLQTGLRPILMNLADAKRLSVPGLEGLARLLELLTNYFKVEIGHKLLDHFRAVADPQMLQESSKLLENEGISKLVRLVNIFHLLPSTANMFLESLINHVVNTESMMHFSSRSPFSEPLSKYLDRYPQESIEFFMRQISFPDHQRTLRSIICAQLAPRLQAELESRMPLLISQLVHTSSNALVPALNLVHDLAVCQPRFLVENQYVIDALLRVWHAERNGMALADYMERLALIETIFKMALVQSPRVDLIFDLVAIYARNLEMDLVRTTHFLYEHVALSTNMAFRRNILVRFSMWFRYAEVPLSHKTAFIRYVVTPTLLVQALRSKEDHIIGQADFIAPLFKHVVSRYTDRERWPPGTDDEFIIELVQFMTTLVRYYSSLLPTGLTGTLWKLCLSLLAVTEDPVVKQMVHLLTSYFLIKVPGSPSKFVIKSWNENIRSGQLEGRNSIRQETLSNLAQVLPTNEYNNWAVAPRKLVYEENGSHIVTIYSLIVEQPDVFYPVRAMFIGHIVAQVPRLGLVQGSSMDSRNLSVDICQVVVDWEARARKEQAARMETGEPQKELTMPLVFRENIVSYLVRLTSTPADAALPHAQRQMYNATVTRALNLLKSIVGPTAWSDVAFGLRYFMRMLEQTELVEDTPGNNSIPQAIASAKVLHIIASEQSDEWYRSNTEYLQRLVRKGLLTSETALHDALHPIFHRLIMLYPLPKEDEDQQTSLSEFHAFVYSAVADALQNASGLAVRGPLLMLESVVKSTPERIEVFAGSLHKLLTRITRDHMNATKASAMSHAPPDLNVRLLLSILDICQASLGNFGDHRKPILANLSVLGENCKQVDLARYMLNMARTWALAKDGFPASREKATLLNKMGHYDTKGPELFNAYLQLIFDIFTDSTLRRSDLTSRLEPAFLLGCRAPDPELREKFVALLDGSIPRSLFARLTYIFGVQNWEPLADTNWIHLALQLLLGAVDYPNETGDSSHSIPRPKFSDIIRSFKHLAFLNPKSAHQAWLSIFPAAWSCLSRREQAELTQHTIVLLSKDYHNRQVHVRPSVIETLLTGIHACTPAMTLPPHLLKYLAKSFGCWHVGLELIHAAIETIKDDEPKVREHVYDSLADLYAELGEDDMFYGVWRKRCMFVETNVGLSLEQNGMWEQAATAYESAMTKARAGTLPFSESEFCLWEDHWILAAEKLQHWDVLAELGRHDSNPEMQLESAWRLRDWTTERTQIEELVLQLPEAATPRRRVFECFLTLLRNPALLDKNVEFTRMLEDSMQLCLRKWVALPSPMSAAHIPLLQNFQQFVELQEAVQIFGSLSQTNATNLEKKSGELKMVLQAWRERLPNVHDDINVWSDLVAWRQRVFDAINSAYIPLINSSGPNGASNANTYGYRGYHETAWIINRFAHVARKHDLLEACMTSLAKIYTLPNIEISEAFLKLREQARCFFQKPNELAAGLEVINNTNLHYFSPTQKAEFFTLKAMFLARSGSTDADQAFGQAAQLDMNQAKVWAEWGRYNDSKYSSTGDITFAAQATSCYLSAAGQYKNGKSRLMLSRVLWFLSVDEGGQVVKAFDTYKGDGAFWYWITLIPQLFTSLSLRENRQARYLLLNLAKHFPQGLFFHIRTTRDEIIRARQSSVARASAAVANSSAMQVDSTSGMPEPDPTRSAHDHMEEIVQLLKTAFPLLVLGLETMMEQMTRIAKPSPEEECYRVMGALLSDATQHFLVRMNSPGDPEELGPTLRNTLERVRGTLAGTIRTDFERDFGPADLTLSQYIATLQDWRNKCERWLDGRPKAVALDTANHYLTEFQYGKIDEIEVPGQYTEDKDSNQNFVRIQKFASKYENSRMNCAAHKRVIMIGSDNAKYPFVLQYSNRLNRREDKVMQLFRSFNGILERKKETRKRALQLSVPVVIACSPTFRLYQMDRSFVGMTDIFDQWCAQRGVPRDQPLMDSAKRVGTMLKEVKATNGNPSKQEYIAMKKLIFDDITANLVPDDIISKFMLRSMATSADLWRMRKQFTMQVAGASFQSHSIFMGGRYPRVFQISRESGTIYSTDMVPVMASTNDPRFGTAAELAPFRLTPNMQHFMTPVFIEGLLTTGLMSIARAVSDPSSQLEHHLTLFCREEVITWYRSRGVDPETVFAQIRPWVTVNIKQVFDRITGISCKIEREQSGQSLTVPIVQTASSLISHATNPITLVKMGETFYPWF</sequence>
<dbReference type="InterPro" id="IPR046805">
    <property type="entry name" value="Tra1_ring"/>
</dbReference>
<dbReference type="Pfam" id="PF02259">
    <property type="entry name" value="FAT"/>
    <property type="match status" value="1"/>
</dbReference>
<evidence type="ECO:0000259" key="4">
    <source>
        <dbReference type="PROSITE" id="PS51189"/>
    </source>
</evidence>
<feature type="repeat" description="HEAT" evidence="2">
    <location>
        <begin position="2370"/>
        <end position="2405"/>
    </location>
</feature>
<dbReference type="Proteomes" id="UP000054007">
    <property type="component" value="Unassembled WGS sequence"/>
</dbReference>
<evidence type="ECO:0000256" key="2">
    <source>
        <dbReference type="PROSITE-ProRule" id="PRU00103"/>
    </source>
</evidence>
<evidence type="ECO:0000256" key="1">
    <source>
        <dbReference type="ARBA" id="ARBA00007234"/>
    </source>
</evidence>
<dbReference type="GO" id="GO:0006355">
    <property type="term" value="P:regulation of DNA-templated transcription"/>
    <property type="evidence" value="ECO:0007669"/>
    <property type="project" value="TreeGrafter"/>
</dbReference>
<dbReference type="PROSITE" id="PS50077">
    <property type="entry name" value="HEAT_REPEAT"/>
    <property type="match status" value="1"/>
</dbReference>
<dbReference type="Pfam" id="PF00454">
    <property type="entry name" value="PI3_PI4_kinase"/>
    <property type="match status" value="1"/>
</dbReference>
<evidence type="ECO:0000313" key="5">
    <source>
        <dbReference type="EMBL" id="KIY71478.1"/>
    </source>
</evidence>
<dbReference type="SMART" id="SM00146">
    <property type="entry name" value="PI3Kc"/>
    <property type="match status" value="1"/>
</dbReference>
<dbReference type="SUPFAM" id="SSF48371">
    <property type="entry name" value="ARM repeat"/>
    <property type="match status" value="3"/>
</dbReference>
<feature type="domain" description="PI3K/PI4K catalytic" evidence="3">
    <location>
        <begin position="3113"/>
        <end position="3458"/>
    </location>
</feature>
<dbReference type="GO" id="GO:0006281">
    <property type="term" value="P:DNA repair"/>
    <property type="evidence" value="ECO:0007669"/>
    <property type="project" value="TreeGrafter"/>
</dbReference>
<dbReference type="InterPro" id="IPR003151">
    <property type="entry name" value="PIK-rel_kinase_FAT"/>
</dbReference>
<dbReference type="InterPro" id="IPR046807">
    <property type="entry name" value="Tra1_central"/>
</dbReference>
<evidence type="ECO:0000313" key="6">
    <source>
        <dbReference type="Proteomes" id="UP000054007"/>
    </source>
</evidence>
<dbReference type="GO" id="GO:0005634">
    <property type="term" value="C:nucleus"/>
    <property type="evidence" value="ECO:0007669"/>
    <property type="project" value="TreeGrafter"/>
</dbReference>
<reference evidence="5 6" key="1">
    <citation type="journal article" date="2015" name="Fungal Genet. Biol.">
        <title>Evolution of novel wood decay mechanisms in Agaricales revealed by the genome sequences of Fistulina hepatica and Cylindrobasidium torrendii.</title>
        <authorList>
            <person name="Floudas D."/>
            <person name="Held B.W."/>
            <person name="Riley R."/>
            <person name="Nagy L.G."/>
            <person name="Koehler G."/>
            <person name="Ransdell A.S."/>
            <person name="Younus H."/>
            <person name="Chow J."/>
            <person name="Chiniquy J."/>
            <person name="Lipzen A."/>
            <person name="Tritt A."/>
            <person name="Sun H."/>
            <person name="Haridas S."/>
            <person name="LaButti K."/>
            <person name="Ohm R.A."/>
            <person name="Kues U."/>
            <person name="Blanchette R.A."/>
            <person name="Grigoriev I.V."/>
            <person name="Minto R.E."/>
            <person name="Hibbett D.S."/>
        </authorList>
    </citation>
    <scope>NUCLEOTIDE SEQUENCE [LARGE SCALE GENOMIC DNA]</scope>
    <source>
        <strain evidence="5 6">FP15055 ss-10</strain>
    </source>
</reference>
<organism evidence="5 6">
    <name type="scientific">Cylindrobasidium torrendii FP15055 ss-10</name>
    <dbReference type="NCBI Taxonomy" id="1314674"/>
    <lineage>
        <taxon>Eukaryota</taxon>
        <taxon>Fungi</taxon>
        <taxon>Dikarya</taxon>
        <taxon>Basidiomycota</taxon>
        <taxon>Agaricomycotina</taxon>
        <taxon>Agaricomycetes</taxon>
        <taxon>Agaricomycetidae</taxon>
        <taxon>Agaricales</taxon>
        <taxon>Marasmiineae</taxon>
        <taxon>Physalacriaceae</taxon>
        <taxon>Cylindrobasidium</taxon>
    </lineage>
</organism>
<dbReference type="PROSITE" id="PS50290">
    <property type="entry name" value="PI3_4_KINASE_3"/>
    <property type="match status" value="1"/>
</dbReference>
<dbReference type="SUPFAM" id="SSF56112">
    <property type="entry name" value="Protein kinase-like (PK-like)"/>
    <property type="match status" value="1"/>
</dbReference>
<keyword evidence="6" id="KW-1185">Reference proteome</keyword>
<evidence type="ECO:0000259" key="3">
    <source>
        <dbReference type="PROSITE" id="PS50290"/>
    </source>
</evidence>
<dbReference type="Pfam" id="PF20206">
    <property type="entry name" value="Tra1_ring"/>
    <property type="match status" value="1"/>
</dbReference>
<dbReference type="GO" id="GO:0000124">
    <property type="term" value="C:SAGA complex"/>
    <property type="evidence" value="ECO:0007669"/>
    <property type="project" value="TreeGrafter"/>
</dbReference>
<feature type="domain" description="FAT" evidence="4">
    <location>
        <begin position="2353"/>
        <end position="2904"/>
    </location>
</feature>
<dbReference type="InterPro" id="IPR011009">
    <property type="entry name" value="Kinase-like_dom_sf"/>
</dbReference>
<proteinExistence type="inferred from homology"/>
<dbReference type="STRING" id="1314674.A0A0D7BLP5"/>
<dbReference type="GO" id="GO:0035267">
    <property type="term" value="C:NuA4 histone acetyltransferase complex"/>
    <property type="evidence" value="ECO:0007669"/>
    <property type="project" value="TreeGrafter"/>
</dbReference>
<dbReference type="InterPro" id="IPR014009">
    <property type="entry name" value="PIK_FAT"/>
</dbReference>
<dbReference type="Pfam" id="PF20175">
    <property type="entry name" value="Tra1_central"/>
    <property type="match status" value="1"/>
</dbReference>
<dbReference type="InterPro" id="IPR016024">
    <property type="entry name" value="ARM-type_fold"/>
</dbReference>
<dbReference type="EMBL" id="KN880454">
    <property type="protein sequence ID" value="KIY71478.1"/>
    <property type="molecule type" value="Genomic_DNA"/>
</dbReference>
<evidence type="ECO:0008006" key="7">
    <source>
        <dbReference type="Google" id="ProtNLM"/>
    </source>
</evidence>
<dbReference type="InterPro" id="IPR000403">
    <property type="entry name" value="PI3/4_kinase_cat_dom"/>
</dbReference>
<dbReference type="InterPro" id="IPR050517">
    <property type="entry name" value="DDR_Repair_Kinase"/>
</dbReference>